<dbReference type="Pfam" id="PF10536">
    <property type="entry name" value="PMD"/>
    <property type="match status" value="1"/>
</dbReference>
<evidence type="ECO:0000313" key="5">
    <source>
        <dbReference type="Proteomes" id="UP001552299"/>
    </source>
</evidence>
<keyword evidence="5" id="KW-1185">Reference proteome</keyword>
<evidence type="ECO:0000259" key="3">
    <source>
        <dbReference type="PROSITE" id="PS50966"/>
    </source>
</evidence>
<reference evidence="4 5" key="1">
    <citation type="journal article" date="2024" name="Plant Biotechnol. J.">
        <title>Dendrobium thyrsiflorum genome and its molecular insights into genes involved in important horticultural traits.</title>
        <authorList>
            <person name="Chen B."/>
            <person name="Wang J.Y."/>
            <person name="Zheng P.J."/>
            <person name="Li K.L."/>
            <person name="Liang Y.M."/>
            <person name="Chen X.F."/>
            <person name="Zhang C."/>
            <person name="Zhao X."/>
            <person name="He X."/>
            <person name="Zhang G.Q."/>
            <person name="Liu Z.J."/>
            <person name="Xu Q."/>
        </authorList>
    </citation>
    <scope>NUCLEOTIDE SEQUENCE [LARGE SCALE GENOMIC DNA]</scope>
    <source>
        <strain evidence="4">GZMU011</strain>
    </source>
</reference>
<dbReference type="AlphaFoldDB" id="A0ABD0UY48"/>
<keyword evidence="1" id="KW-0863">Zinc-finger</keyword>
<dbReference type="Proteomes" id="UP001552299">
    <property type="component" value="Unassembled WGS sequence"/>
</dbReference>
<dbReference type="Pfam" id="PF10551">
    <property type="entry name" value="MULE"/>
    <property type="match status" value="1"/>
</dbReference>
<keyword evidence="1" id="KW-0479">Metal-binding</keyword>
<name>A0ABD0UY48_DENTH</name>
<proteinExistence type="predicted"/>
<evidence type="ECO:0000313" key="4">
    <source>
        <dbReference type="EMBL" id="KAL0917595.1"/>
    </source>
</evidence>
<dbReference type="PANTHER" id="PTHR31973:SF195">
    <property type="entry name" value="MUDR FAMILY TRANSPOSASE"/>
    <property type="match status" value="1"/>
</dbReference>
<dbReference type="EMBL" id="JANQDX010000010">
    <property type="protein sequence ID" value="KAL0917595.1"/>
    <property type="molecule type" value="Genomic_DNA"/>
</dbReference>
<dbReference type="InterPro" id="IPR019557">
    <property type="entry name" value="AminoTfrase-like_pln_mobile"/>
</dbReference>
<feature type="region of interest" description="Disordered" evidence="2">
    <location>
        <begin position="1180"/>
        <end position="1206"/>
    </location>
</feature>
<protein>
    <recommendedName>
        <fullName evidence="3">SWIM-type domain-containing protein</fullName>
    </recommendedName>
</protein>
<feature type="domain" description="SWIM-type" evidence="3">
    <location>
        <begin position="757"/>
        <end position="792"/>
    </location>
</feature>
<accession>A0ABD0UY48</accession>
<evidence type="ECO:0000256" key="2">
    <source>
        <dbReference type="SAM" id="MobiDB-lite"/>
    </source>
</evidence>
<gene>
    <name evidence="4" type="ORF">M5K25_012669</name>
</gene>
<keyword evidence="1" id="KW-0862">Zinc</keyword>
<organism evidence="4 5">
    <name type="scientific">Dendrobium thyrsiflorum</name>
    <name type="common">Pinecone-like raceme dendrobium</name>
    <name type="synonym">Orchid</name>
    <dbReference type="NCBI Taxonomy" id="117978"/>
    <lineage>
        <taxon>Eukaryota</taxon>
        <taxon>Viridiplantae</taxon>
        <taxon>Streptophyta</taxon>
        <taxon>Embryophyta</taxon>
        <taxon>Tracheophyta</taxon>
        <taxon>Spermatophyta</taxon>
        <taxon>Magnoliopsida</taxon>
        <taxon>Liliopsida</taxon>
        <taxon>Asparagales</taxon>
        <taxon>Orchidaceae</taxon>
        <taxon>Epidendroideae</taxon>
        <taxon>Malaxideae</taxon>
        <taxon>Dendrobiinae</taxon>
        <taxon>Dendrobium</taxon>
    </lineage>
</organism>
<evidence type="ECO:0000256" key="1">
    <source>
        <dbReference type="PROSITE-ProRule" id="PRU00325"/>
    </source>
</evidence>
<sequence length="1206" mass="138497">MSVRPPSFMLVYDGKLSLDDKFSPTYIGGKCRPLQVPFKSTLKQLKERVLRALKYDPSKFTADIVGRFPVGNEFMASKVEDDDTCEFALSLAATELLILYVEVEEIPTYCFFYEELSNRIHDSVVVELVDELRDTTDRSIPVRNANLGYASSKEIVIIHKLCTRFLILPECQCRSIHETYGMNLSCPSTQSQRSPIFGLNDIRISTPIIDDEGYETMSSGSSDDVEEDVDDIVNDENVNINGVKDNINDIIHDYCVRTDNTEEQMTVNNEYAEIPKSTRQWNAEVPSENRSIHSLTNDEYVIPNELVEHMCFRRKSELKFAIQGWSIINNVQFVIVASNRQKFTVECIQHDNLTAKCHWRLHASLSKRLGGVWKIATIKGQHTCTNPILQAGHRQCNSQFISFFIIPTIRQQMDIKPREIIGRVEAKFNIKVSYMKAWDSRRKAIKAVFGSWEESYRSLNLFMEAIVAAMPGTVYKIQSSSGQRFQRLFWAFGPSISGWKYCRPVLSLDGTFLLGKYRGTLLIAVGLDANNGLFPLAFGIVESECNESWIWFLRMLNELVPSISSRSDLCIISDRHAGLVRGCREIFPSAAHRHCLRHLRENFKKAVRQMGISDVEFVCQKMYTAGNTDDPDLFNQMMVDIIKIKPEIHQWLVERDLSKWTLIFDGGFRYGVMTTNASEAFNGILKRARGLPVQALITAIYYNIVRMFIRRLEMIIAESTKATTSSLRECSDARRIPEPTRVNLHEFQVFDMSSRSYRVDITPGSNSLCSCGRTIIYHMPCAHVISCTAAVRLSHLEYVSEFYTLNNFKMTYADEFHTIPDKQFWPIHDPVVGLYPLTPPNFRRRSGCIHLLQIWCWERLHVGRPTLHVPQQVSLDGLSVGYRWNQQFIRQLPAGSLSSYRDELDGLLDSQVTWEPYTTEIMSQVPDICLSGRIIWLARVPLVAWTCVEWHLPDRVLRQFGFVPTIDVHPMEPKFVRVDGRGKSDTDWLVYYLHYIGLWEDRTAHITEGTPLGDDTKHLIQHYLQWFRSWATLYMLRPTSTPPTTYYPRSPSERYLRQYLLDTQRAVHPLLSSNDFSNAENVIRRIGELALDVCREIHIPDDHFTEEVHTGFTEDVQAGFTESISTPVFVDPYSMGAGPSSFEDSGPGHDYFSYPTQQHSPARVEDDILPVTVQVEQHLLRDRPVRPPQHYTPGSDALPHRGRRRR</sequence>
<dbReference type="PANTHER" id="PTHR31973">
    <property type="entry name" value="POLYPROTEIN, PUTATIVE-RELATED"/>
    <property type="match status" value="1"/>
</dbReference>
<dbReference type="InterPro" id="IPR018289">
    <property type="entry name" value="MULE_transposase_dom"/>
</dbReference>
<dbReference type="GO" id="GO:0008270">
    <property type="term" value="F:zinc ion binding"/>
    <property type="evidence" value="ECO:0007669"/>
    <property type="project" value="UniProtKB-KW"/>
</dbReference>
<comment type="caution">
    <text evidence="4">The sequence shown here is derived from an EMBL/GenBank/DDBJ whole genome shotgun (WGS) entry which is preliminary data.</text>
</comment>
<dbReference type="InterPro" id="IPR007527">
    <property type="entry name" value="Znf_SWIM"/>
</dbReference>
<dbReference type="PROSITE" id="PS50966">
    <property type="entry name" value="ZF_SWIM"/>
    <property type="match status" value="1"/>
</dbReference>